<feature type="transmembrane region" description="Helical" evidence="2">
    <location>
        <begin position="76"/>
        <end position="104"/>
    </location>
</feature>
<feature type="region of interest" description="Disordered" evidence="1">
    <location>
        <begin position="196"/>
        <end position="378"/>
    </location>
</feature>
<keyword evidence="5" id="KW-1185">Reference proteome</keyword>
<keyword evidence="2" id="KW-1133">Transmembrane helix</keyword>
<feature type="compositionally biased region" description="Polar residues" evidence="1">
    <location>
        <begin position="332"/>
        <end position="364"/>
    </location>
</feature>
<evidence type="ECO:0000259" key="3">
    <source>
        <dbReference type="Pfam" id="PF18142"/>
    </source>
</evidence>
<accession>M2NCR1</accession>
<dbReference type="EMBL" id="KB445554">
    <property type="protein sequence ID" value="EMC96969.1"/>
    <property type="molecule type" value="Genomic_DNA"/>
</dbReference>
<dbReference type="OrthoDB" id="4472872at2759"/>
<dbReference type="Proteomes" id="UP000011761">
    <property type="component" value="Unassembled WGS sequence"/>
</dbReference>
<evidence type="ECO:0000256" key="1">
    <source>
        <dbReference type="SAM" id="MobiDB-lite"/>
    </source>
</evidence>
<dbReference type="RefSeq" id="XP_007675165.1">
    <property type="nucleotide sequence ID" value="XM_007676975.1"/>
</dbReference>
<evidence type="ECO:0000256" key="2">
    <source>
        <dbReference type="SAM" id="Phobius"/>
    </source>
</evidence>
<dbReference type="AlphaFoldDB" id="M2NCR1"/>
<keyword evidence="2" id="KW-0812">Transmembrane</keyword>
<protein>
    <recommendedName>
        <fullName evidence="3">SMODS and SLOG-associating 2TM effector domain-containing protein</fullName>
    </recommendedName>
</protein>
<dbReference type="NCBIfam" id="NF033635">
    <property type="entry name" value="SLATT_fungal"/>
    <property type="match status" value="1"/>
</dbReference>
<feature type="compositionally biased region" description="Low complexity" evidence="1">
    <location>
        <begin position="238"/>
        <end position="253"/>
    </location>
</feature>
<feature type="transmembrane region" description="Helical" evidence="2">
    <location>
        <begin position="110"/>
        <end position="129"/>
    </location>
</feature>
<sequence>MPTKADERTPLLQFPGLYGNNGSTLSPPSQPLGDQYEQFCRLVGIRPTNLPPGQKFTSNKESLYARAMAHRRNQGAIYAFTATFVNSLLLSQVVLGAALTALGASDSSRVLITVFGALNTVIAGLIAFLKSRGQPVRARMFRDDLERVVDEIDNSATMWYGISRNAHGYDAIDTNDQVTVRSEVARLTRLYDRAVKTNTMNDPDNYSAGAPGDPWNAALRARPAQQGGLPPGVPVPVVPDAQAPAAAGHAPVPQIAPPVADPDEAPATKAPEPPKPKVPDPPKEEPPKAAEKPKEAPPAAESSTDAGPAASQQADAKPAPVPTGMDDAKTSAPESSAGAQSSNNATNPGGPSTATKTIDQQPAMQGNLPEKHSEDTSK</sequence>
<dbReference type="KEGG" id="bcom:BAUCODRAFT_32714"/>
<dbReference type="HOGENOM" id="CLU_041298_1_0_1"/>
<evidence type="ECO:0000313" key="5">
    <source>
        <dbReference type="Proteomes" id="UP000011761"/>
    </source>
</evidence>
<dbReference type="Pfam" id="PF18142">
    <property type="entry name" value="SLATT_fungal"/>
    <property type="match status" value="1"/>
</dbReference>
<feature type="compositionally biased region" description="Basic and acidic residues" evidence="1">
    <location>
        <begin position="369"/>
        <end position="378"/>
    </location>
</feature>
<name>M2NCR1_BAUPA</name>
<dbReference type="PANTHER" id="PTHR38793">
    <property type="entry name" value="SLATT_FUNGAL DOMAIN-CONTAINING PROTEIN-RELATED"/>
    <property type="match status" value="1"/>
</dbReference>
<feature type="compositionally biased region" description="Polar residues" evidence="1">
    <location>
        <begin position="302"/>
        <end position="314"/>
    </location>
</feature>
<feature type="region of interest" description="Disordered" evidence="1">
    <location>
        <begin position="1"/>
        <end position="30"/>
    </location>
</feature>
<dbReference type="eggNOG" id="ENOG502SJQ8">
    <property type="taxonomic scope" value="Eukaryota"/>
</dbReference>
<proteinExistence type="predicted"/>
<keyword evidence="2" id="KW-0472">Membrane</keyword>
<dbReference type="PANTHER" id="PTHR38793:SF3">
    <property type="entry name" value="SMODS AND SLOG-ASSOCIATING 2TM EFFECTOR DOMAIN-CONTAINING PROTEIN"/>
    <property type="match status" value="1"/>
</dbReference>
<gene>
    <name evidence="4" type="ORF">BAUCODRAFT_32714</name>
</gene>
<dbReference type="OMA" id="AVKTNTM"/>
<organism evidence="4 5">
    <name type="scientific">Baudoinia panamericana (strain UAMH 10762)</name>
    <name type="common">Angels' share fungus</name>
    <name type="synonym">Baudoinia compniacensis (strain UAMH 10762)</name>
    <dbReference type="NCBI Taxonomy" id="717646"/>
    <lineage>
        <taxon>Eukaryota</taxon>
        <taxon>Fungi</taxon>
        <taxon>Dikarya</taxon>
        <taxon>Ascomycota</taxon>
        <taxon>Pezizomycotina</taxon>
        <taxon>Dothideomycetes</taxon>
        <taxon>Dothideomycetidae</taxon>
        <taxon>Mycosphaerellales</taxon>
        <taxon>Teratosphaeriaceae</taxon>
        <taxon>Baudoinia</taxon>
    </lineage>
</organism>
<reference evidence="4 5" key="1">
    <citation type="journal article" date="2012" name="PLoS Pathog.">
        <title>Diverse lifestyles and strategies of plant pathogenesis encoded in the genomes of eighteen Dothideomycetes fungi.</title>
        <authorList>
            <person name="Ohm R.A."/>
            <person name="Feau N."/>
            <person name="Henrissat B."/>
            <person name="Schoch C.L."/>
            <person name="Horwitz B.A."/>
            <person name="Barry K.W."/>
            <person name="Condon B.J."/>
            <person name="Copeland A.C."/>
            <person name="Dhillon B."/>
            <person name="Glaser F."/>
            <person name="Hesse C.N."/>
            <person name="Kosti I."/>
            <person name="LaButti K."/>
            <person name="Lindquist E.A."/>
            <person name="Lucas S."/>
            <person name="Salamov A.A."/>
            <person name="Bradshaw R.E."/>
            <person name="Ciuffetti L."/>
            <person name="Hamelin R.C."/>
            <person name="Kema G.H.J."/>
            <person name="Lawrence C."/>
            <person name="Scott J.A."/>
            <person name="Spatafora J.W."/>
            <person name="Turgeon B.G."/>
            <person name="de Wit P.J.G.M."/>
            <person name="Zhong S."/>
            <person name="Goodwin S.B."/>
            <person name="Grigoriev I.V."/>
        </authorList>
    </citation>
    <scope>NUCLEOTIDE SEQUENCE [LARGE SCALE GENOMIC DNA]</scope>
    <source>
        <strain evidence="4 5">UAMH 10762</strain>
    </source>
</reference>
<feature type="domain" description="SMODS and SLOG-associating 2TM effector" evidence="3">
    <location>
        <begin position="66"/>
        <end position="196"/>
    </location>
</feature>
<evidence type="ECO:0000313" key="4">
    <source>
        <dbReference type="EMBL" id="EMC96969.1"/>
    </source>
</evidence>
<dbReference type="InterPro" id="IPR041622">
    <property type="entry name" value="SLATT_fungi"/>
</dbReference>
<feature type="compositionally biased region" description="Basic and acidic residues" evidence="1">
    <location>
        <begin position="272"/>
        <end position="295"/>
    </location>
</feature>
<dbReference type="GeneID" id="19111850"/>